<feature type="transmembrane region" description="Helical" evidence="8">
    <location>
        <begin position="240"/>
        <end position="264"/>
    </location>
</feature>
<comment type="subcellular location">
    <subcellularLocation>
        <location evidence="1">Cell membrane</location>
        <topology evidence="1">Multi-pass membrane protein</topology>
    </subcellularLocation>
</comment>
<dbReference type="InterPro" id="IPR018584">
    <property type="entry name" value="GT87"/>
</dbReference>
<evidence type="ECO:0000313" key="10">
    <source>
        <dbReference type="Proteomes" id="UP001241758"/>
    </source>
</evidence>
<feature type="transmembrane region" description="Helical" evidence="8">
    <location>
        <begin position="123"/>
        <end position="143"/>
    </location>
</feature>
<evidence type="ECO:0000256" key="2">
    <source>
        <dbReference type="ARBA" id="ARBA00022475"/>
    </source>
</evidence>
<accession>A0ABT6WHB9</accession>
<evidence type="ECO:0000256" key="5">
    <source>
        <dbReference type="ARBA" id="ARBA00022989"/>
    </source>
</evidence>
<sequence length="480" mass="50640">MPAIERSAHSATRLRSGLVAVGGLLTLAIITLYLQRYGLSTLAVEHAAVRGWLDGDGLYAYREPGSQAGAAQPPAAAMLLAPLTLLPLRAAGWLLALAGVAALLLTTLVVAGPVARRHGRRRGPFVLAAASLALLAEPVRAAIGLGRPELLILALLAADIVGLRRAARTLHLPHRTRFASRFTRPRFDPSAPGPLRRVFDPLSPGPLRRVFDPSSPGPLRRAFDPSSSSPLRRAWANGSWAGAGTGLAAALSPTALLFVVYLLVTRQRRAAVTALATAAAVTVAALVAAPAETLAWYGTTMWELDRPAPISDIHNQSLAGAMARLYDFPAPPVLVWFSFGILLLAVGLIRARSAHSDNDEVAAFTLIGLTAAVAGPVTTAAESLWLLPAVLVLADAGLRRRLGGRLPRSKRLTGTGYLVAAALGYLTLVVTPEWSLIWNVPAFTLILLVNALPWRHGTPALPTRQPVPARRAAIPLPRGG</sequence>
<dbReference type="RefSeq" id="WP_282759140.1">
    <property type="nucleotide sequence ID" value="NZ_JASCTH010000006.1"/>
</dbReference>
<evidence type="ECO:0000256" key="4">
    <source>
        <dbReference type="ARBA" id="ARBA00022692"/>
    </source>
</evidence>
<evidence type="ECO:0000256" key="6">
    <source>
        <dbReference type="ARBA" id="ARBA00023136"/>
    </source>
</evidence>
<feature type="transmembrane region" description="Helical" evidence="8">
    <location>
        <begin position="12"/>
        <end position="34"/>
    </location>
</feature>
<feature type="transmembrane region" description="Helical" evidence="8">
    <location>
        <begin position="271"/>
        <end position="291"/>
    </location>
</feature>
<organism evidence="9 10">
    <name type="scientific">Actinoplanes sandaracinus</name>
    <dbReference type="NCBI Taxonomy" id="3045177"/>
    <lineage>
        <taxon>Bacteria</taxon>
        <taxon>Bacillati</taxon>
        <taxon>Actinomycetota</taxon>
        <taxon>Actinomycetes</taxon>
        <taxon>Micromonosporales</taxon>
        <taxon>Micromonosporaceae</taxon>
        <taxon>Actinoplanes</taxon>
    </lineage>
</organism>
<feature type="transmembrane region" description="Helical" evidence="8">
    <location>
        <begin position="333"/>
        <end position="349"/>
    </location>
</feature>
<feature type="transmembrane region" description="Helical" evidence="8">
    <location>
        <begin position="384"/>
        <end position="400"/>
    </location>
</feature>
<keyword evidence="3" id="KW-0808">Transferase</keyword>
<feature type="transmembrane region" description="Helical" evidence="8">
    <location>
        <begin position="90"/>
        <end position="111"/>
    </location>
</feature>
<dbReference type="Pfam" id="PF09594">
    <property type="entry name" value="GT87"/>
    <property type="match status" value="2"/>
</dbReference>
<evidence type="ECO:0000256" key="8">
    <source>
        <dbReference type="SAM" id="Phobius"/>
    </source>
</evidence>
<name>A0ABT6WHB9_9ACTN</name>
<keyword evidence="5 8" id="KW-1133">Transmembrane helix</keyword>
<keyword evidence="2" id="KW-1003">Cell membrane</keyword>
<reference evidence="9 10" key="1">
    <citation type="submission" date="2023-05" db="EMBL/GenBank/DDBJ databases">
        <title>Actinoplanes sp. NEAU-A12 genome sequencing.</title>
        <authorList>
            <person name="Wang Z.-S."/>
        </authorList>
    </citation>
    <scope>NUCLEOTIDE SEQUENCE [LARGE SCALE GENOMIC DNA]</scope>
    <source>
        <strain evidence="9 10">NEAU-A12</strain>
    </source>
</reference>
<evidence type="ECO:0000256" key="7">
    <source>
        <dbReference type="ARBA" id="ARBA00024033"/>
    </source>
</evidence>
<evidence type="ECO:0000313" key="9">
    <source>
        <dbReference type="EMBL" id="MDI6099126.1"/>
    </source>
</evidence>
<feature type="transmembrane region" description="Helical" evidence="8">
    <location>
        <begin position="412"/>
        <end position="430"/>
    </location>
</feature>
<gene>
    <name evidence="9" type="ORF">QLQ12_11010</name>
</gene>
<evidence type="ECO:0000256" key="3">
    <source>
        <dbReference type="ARBA" id="ARBA00022679"/>
    </source>
</evidence>
<comment type="caution">
    <text evidence="9">The sequence shown here is derived from an EMBL/GenBank/DDBJ whole genome shotgun (WGS) entry which is preliminary data.</text>
</comment>
<dbReference type="Proteomes" id="UP001241758">
    <property type="component" value="Unassembled WGS sequence"/>
</dbReference>
<proteinExistence type="inferred from homology"/>
<feature type="transmembrane region" description="Helical" evidence="8">
    <location>
        <begin position="361"/>
        <end position="378"/>
    </location>
</feature>
<dbReference type="EMBL" id="JASCTH010000006">
    <property type="protein sequence ID" value="MDI6099126.1"/>
    <property type="molecule type" value="Genomic_DNA"/>
</dbReference>
<keyword evidence="6 8" id="KW-0472">Membrane</keyword>
<keyword evidence="4 8" id="KW-0812">Transmembrane</keyword>
<keyword evidence="10" id="KW-1185">Reference proteome</keyword>
<evidence type="ECO:0000256" key="1">
    <source>
        <dbReference type="ARBA" id="ARBA00004651"/>
    </source>
</evidence>
<comment type="similarity">
    <text evidence="7">Belongs to the glycosyltransferase 87 family.</text>
</comment>
<protein>
    <submittedName>
        <fullName evidence="9">Glycosyltransferase 87 family protein</fullName>
    </submittedName>
</protein>